<dbReference type="GO" id="GO:0046789">
    <property type="term" value="F:host cell surface receptor binding"/>
    <property type="evidence" value="ECO:0007669"/>
    <property type="project" value="InterPro"/>
</dbReference>
<reference evidence="6" key="2">
    <citation type="submission" date="2014-05" db="EMBL/GenBank/DDBJ databases">
        <title>The genome sequences of chimpanzee malaria parasites reveal the path to human adaptation.</title>
        <authorList>
            <person name="Otto T.D."/>
            <person name="Rayner J.C."/>
            <person name="Boehme U."/>
            <person name="Pain A."/>
            <person name="Spottiswoode N."/>
            <person name="Sanders M."/>
            <person name="Quail M."/>
            <person name="Ollomo B."/>
            <person name="Renaud F."/>
            <person name="Thomas A.W."/>
            <person name="Prugnolle F."/>
            <person name="Conway D.J."/>
            <person name="Newbold C."/>
            <person name="Berriman M."/>
        </authorList>
    </citation>
    <scope>NUCLEOTIDE SEQUENCE [LARGE SCALE GENOMIC DNA]</scope>
    <source>
        <strain evidence="6">CDC</strain>
    </source>
</reference>
<dbReference type="InterPro" id="IPR054595">
    <property type="entry name" value="DBL_C"/>
</dbReference>
<feature type="compositionally biased region" description="Basic and acidic residues" evidence="1">
    <location>
        <begin position="660"/>
        <end position="677"/>
    </location>
</feature>
<dbReference type="Pfam" id="PF05424">
    <property type="entry name" value="Duffy_binding"/>
    <property type="match status" value="2"/>
</dbReference>
<sequence>MAAAQGRGGGGKDKYDDAKDFLDQIGQQVHNKVEEEAKTYKDELKGDLKNAANTSIDLVSSNDTCHLVEQYYTKRLNGDDNRHPCGNVIGNGGTAKDDLKRFSKESGAECANNRIEGNIKNSKNKDFGACAPYRRLSLCNKNFQNMNIKDSSGKAKDNLLADVCMAAYYEGQSIKTHYPQYDAEYPVSGSNFTMCTMLARSFADIGDIIRGKDLYRGGGNKKRNQTERDKLEEKLKGVFGKIYGNLEKKDRYNGDKENFYQLREDWWTANRHTVWEAMTCNEDLKNSSYFRATCSDGKNQYQAHEKCRCEKKRGANADQVPTYFDYVPQYLRWFEEWAEDFCRKRKKKLENLDKQCRGEYEREKRYCSRNGYDCEETVRARGKLRMGKGCISCLYACNPYIDWINNQKEQFLKQRNKYQDEISGGSGGGRRKKQAASTSNYERYEKKFYDELKNNSEFGTVDGFLDLLNKEKTCQKNAEIKEEGEINFKTVNSGSGGGNDVVASGVGGTGTSADMNSNKTFYRTKYCQVCPHCGVEKENNGKGWKEKSADDKCTRKNLYRPKSVEVGTTINFLYSGDGEKEIKEKLNKFCAEKKSGNSVPSGSSERGSDKNGFSGGNSDSKELYQDWKCYQMGELEKVVQYDEEEDDVQSGGGLCILQNDPKKKEEKEKKKESENKSADLPGEFQKTFNDFFNFWVAHMLKDSIHWRTEKIKKCLNNKSKKCGNQQCTDDCNCYEKWVEQKEKEWKNIKKHFNTQDIGQQEEMLGKLSHDELLEQVLNKEVLLTSIKEGYGNEEDIIHIKELFQETGVDGTSGLSAPNGQNTTIDKLLQREGDEADKCKETQEHCQRKKFKNPCTGNTSGGTYRAMAESVAEILGGQAKGQLDGNGGGESALKGHIENAKFKNGVSWSQLTNVCGLTKDHTNDSRRDGNKYDGPCGGKGKRFKIEEVWKTGPEESTMPGVYIPPRRRHMWVVVRVRKGHIENAKFKNGVSWSQLTNVCGLTKDHTNDSRRDGNKYDGPCGGKGKRFKIEEVWKTGPEESTMPGVYIPPRRRHMCTSNVEYLVRPHWGPLLELGKENFNHSFLGDVLLAAKSEAEYIKNNMDTNKNEDKCRAIRYSFADIGDIIRGKDLWDKNKDANELQGHLQKIFKQIKDKDPEIKAKYAHENDNKKYLELRSDWWEANRDQVWKAMTCHMEGLKDKSSQGTRSSHCGYDNTTPLDDYIPQRLRWMTEWAEWYCEKKKNIIQYKNYL</sequence>
<feature type="domain" description="Duffy-antigen binding" evidence="3">
    <location>
        <begin position="128"/>
        <end position="332"/>
    </location>
</feature>
<evidence type="ECO:0000256" key="1">
    <source>
        <dbReference type="SAM" id="MobiDB-lite"/>
    </source>
</evidence>
<feature type="compositionally biased region" description="Basic and acidic residues" evidence="1">
    <location>
        <begin position="10"/>
        <end position="22"/>
    </location>
</feature>
<dbReference type="VEuPathDB" id="PlasmoDB:PRCDC_0418600"/>
<feature type="compositionally biased region" description="Polar residues" evidence="1">
    <location>
        <begin position="596"/>
        <end position="605"/>
    </location>
</feature>
<feature type="region of interest" description="Disordered" evidence="1">
    <location>
        <begin position="1"/>
        <end position="30"/>
    </location>
</feature>
<dbReference type="InterPro" id="IPR042202">
    <property type="entry name" value="Duffy-ag-bd_sf"/>
</dbReference>
<dbReference type="InterPro" id="IPR008602">
    <property type="entry name" value="Duffy-antigen-binding"/>
</dbReference>
<feature type="region of interest" description="Disordered" evidence="1">
    <location>
        <begin position="593"/>
        <end position="619"/>
    </location>
</feature>
<accession>A0A060RP46</accession>
<dbReference type="Proteomes" id="UP000027581">
    <property type="component" value="Unassembled WGS sequence"/>
</dbReference>
<evidence type="ECO:0000313" key="6">
    <source>
        <dbReference type="EMBL" id="CDO62856.1"/>
    </source>
</evidence>
<name>A0A060RP46_PLARE</name>
<feature type="domain" description="Duffy-binding-like" evidence="5">
    <location>
        <begin position="336"/>
        <end position="490"/>
    </location>
</feature>
<dbReference type="SUPFAM" id="SSF140924">
    <property type="entry name" value="Duffy binding domain-like"/>
    <property type="match status" value="4"/>
</dbReference>
<evidence type="ECO:0000313" key="7">
    <source>
        <dbReference type="Proteomes" id="UP000027581"/>
    </source>
</evidence>
<evidence type="ECO:0000259" key="5">
    <source>
        <dbReference type="Pfam" id="PF22672"/>
    </source>
</evidence>
<feature type="domain" description="Duffy-antigen binding" evidence="3">
    <location>
        <begin position="1043"/>
        <end position="1225"/>
    </location>
</feature>
<evidence type="ECO:0000259" key="3">
    <source>
        <dbReference type="Pfam" id="PF05424"/>
    </source>
</evidence>
<dbReference type="Pfam" id="PF15447">
    <property type="entry name" value="NTS"/>
    <property type="match status" value="1"/>
</dbReference>
<dbReference type="FunFam" id="1.20.58.830:FF:000003">
    <property type="entry name" value="Erythrocyte membrane protein 1, PfEMP1"/>
    <property type="match status" value="1"/>
</dbReference>
<dbReference type="Pfam" id="PF22672">
    <property type="entry name" value="DBL_C"/>
    <property type="match status" value="1"/>
</dbReference>
<dbReference type="InterPro" id="IPR029210">
    <property type="entry name" value="PfEMP1_NTS"/>
</dbReference>
<dbReference type="EMBL" id="HG810765">
    <property type="protein sequence ID" value="CDO62856.1"/>
    <property type="molecule type" value="Genomic_DNA"/>
</dbReference>
<dbReference type="GO" id="GO:0016020">
    <property type="term" value="C:membrane"/>
    <property type="evidence" value="ECO:0007669"/>
    <property type="project" value="InterPro"/>
</dbReference>
<dbReference type="Pfam" id="PF03011">
    <property type="entry name" value="PFEMP"/>
    <property type="match status" value="1"/>
</dbReference>
<keyword evidence="7" id="KW-1185">Reference proteome</keyword>
<feature type="region of interest" description="Disordered" evidence="1">
    <location>
        <begin position="642"/>
        <end position="681"/>
    </location>
</feature>
<evidence type="ECO:0000259" key="4">
    <source>
        <dbReference type="Pfam" id="PF15447"/>
    </source>
</evidence>
<organism evidence="6 7">
    <name type="scientific">Plasmodium reichenowi</name>
    <dbReference type="NCBI Taxonomy" id="5854"/>
    <lineage>
        <taxon>Eukaryota</taxon>
        <taxon>Sar</taxon>
        <taxon>Alveolata</taxon>
        <taxon>Apicomplexa</taxon>
        <taxon>Aconoidasida</taxon>
        <taxon>Haemosporida</taxon>
        <taxon>Plasmodiidae</taxon>
        <taxon>Plasmodium</taxon>
        <taxon>Plasmodium (Laverania)</taxon>
    </lineage>
</organism>
<gene>
    <name evidence="6" type="primary">VAR</name>
    <name evidence="6" type="ORF">PRCDC_0418600</name>
</gene>
<dbReference type="VEuPathDB" id="PlasmoDB:PRG01_0417000"/>
<dbReference type="Gene3D" id="1.20.1310.20">
    <property type="entry name" value="Duffy-antigen binding domain"/>
    <property type="match status" value="2"/>
</dbReference>
<dbReference type="InterPro" id="IPR004258">
    <property type="entry name" value="DBL"/>
</dbReference>
<reference evidence="6" key="1">
    <citation type="submission" date="2014-01" db="EMBL/GenBank/DDBJ databases">
        <authorList>
            <person name="Aslett M."/>
        </authorList>
    </citation>
    <scope>NUCLEOTIDE SEQUENCE</scope>
    <source>
        <strain evidence="6">CDC</strain>
    </source>
</reference>
<proteinExistence type="predicted"/>
<feature type="domain" description="Plasmodium falciparum erythrocyte membrane protein-1 N-terminal segment" evidence="4">
    <location>
        <begin position="17"/>
        <end position="51"/>
    </location>
</feature>
<dbReference type="Gene3D" id="1.20.58.830">
    <property type="match status" value="3"/>
</dbReference>
<evidence type="ECO:0000259" key="2">
    <source>
        <dbReference type="Pfam" id="PF03011"/>
    </source>
</evidence>
<dbReference type="AlphaFoldDB" id="A0A060RP46"/>
<dbReference type="FunFam" id="1.20.1310.20:FF:000001">
    <property type="entry name" value="Erythrocyte membrane protein 1, PfEMP1"/>
    <property type="match status" value="1"/>
</dbReference>
<feature type="domain" description="Duffy-binding-like" evidence="2">
    <location>
        <begin position="691"/>
        <end position="843"/>
    </location>
</feature>
<protein>
    <submittedName>
        <fullName evidence="6">Erythrocyte membrane protein 1, EMP1</fullName>
    </submittedName>
</protein>